<gene>
    <name evidence="1" type="ORF">MANES_09G004100v8</name>
</gene>
<sequence length="603" mass="70193">MDSNMQSPTPDNVETKAAFRKPSNHVGNRKYRRRSPVNGSSSSEGSPKIERDTSPFSSRGDPGKVSERQHTRKDEREDRDSGRSQYGKDSYRHFDRYSSRNSHGYSRHDEYSRHEKLADDEERHYQTSSRSGLESRRASHSDHTREESERGRLRDYVRNVDKHSRDRYDNSGHRSKDKERDSRDRQKFRDKDASPDRAGSGRKHSLTGYEDKDRDRQRRGRDGWDEKRDYRRSSGDYRNDHAPYYEESRANQNDSGRGHDEHLHRDSYKDEQKEKKKYDDCDANRVKDRYNRESQEQNEDKPVFGGENLESLAKKPKLFSSERDPNYKDGNEKQSLKQVEADTKVTGGQAHVNNSEVANDLNAAKVAAMKAAELVNRNLVGVGFMSTEQKKKLLWGNKKSADSEESGHRWDTALFGDRERQEKFNKLMSLRLPWYLWPIVGSEGRREGRANHQRRWQWSSRGREAEGSTDGFREAIHCWSSTKRWSYCWIGSLSNYVRSFCTLTTKLSDFLSYSFSRLMVLCFCNVGENMQSISGHTVLLLNGLFVVAEVVRCACEIFLMISDAHCCFDHRWLSHIMCALVGHRLWSRQDFKATNLKLLVSND</sequence>
<comment type="caution">
    <text evidence="1">The sequence shown here is derived from an EMBL/GenBank/DDBJ whole genome shotgun (WGS) entry which is preliminary data.</text>
</comment>
<keyword evidence="2" id="KW-1185">Reference proteome</keyword>
<accession>A0ACB7H156</accession>
<name>A0ACB7H156_MANES</name>
<evidence type="ECO:0000313" key="1">
    <source>
        <dbReference type="EMBL" id="KAG8646427.1"/>
    </source>
</evidence>
<proteinExistence type="predicted"/>
<evidence type="ECO:0000313" key="2">
    <source>
        <dbReference type="Proteomes" id="UP000091857"/>
    </source>
</evidence>
<protein>
    <submittedName>
        <fullName evidence="1">Uncharacterized protein</fullName>
    </submittedName>
</protein>
<organism evidence="1 2">
    <name type="scientific">Manihot esculenta</name>
    <name type="common">Cassava</name>
    <name type="synonym">Jatropha manihot</name>
    <dbReference type="NCBI Taxonomy" id="3983"/>
    <lineage>
        <taxon>Eukaryota</taxon>
        <taxon>Viridiplantae</taxon>
        <taxon>Streptophyta</taxon>
        <taxon>Embryophyta</taxon>
        <taxon>Tracheophyta</taxon>
        <taxon>Spermatophyta</taxon>
        <taxon>Magnoliopsida</taxon>
        <taxon>eudicotyledons</taxon>
        <taxon>Gunneridae</taxon>
        <taxon>Pentapetalae</taxon>
        <taxon>rosids</taxon>
        <taxon>fabids</taxon>
        <taxon>Malpighiales</taxon>
        <taxon>Euphorbiaceae</taxon>
        <taxon>Crotonoideae</taxon>
        <taxon>Manihoteae</taxon>
        <taxon>Manihot</taxon>
    </lineage>
</organism>
<dbReference type="Proteomes" id="UP000091857">
    <property type="component" value="Chromosome 9"/>
</dbReference>
<reference evidence="2" key="1">
    <citation type="journal article" date="2016" name="Nat. Biotechnol.">
        <title>Sequencing wild and cultivated cassava and related species reveals extensive interspecific hybridization and genetic diversity.</title>
        <authorList>
            <person name="Bredeson J.V."/>
            <person name="Lyons J.B."/>
            <person name="Prochnik S.E."/>
            <person name="Wu G.A."/>
            <person name="Ha C.M."/>
            <person name="Edsinger-Gonzales E."/>
            <person name="Grimwood J."/>
            <person name="Schmutz J."/>
            <person name="Rabbi I.Y."/>
            <person name="Egesi C."/>
            <person name="Nauluvula P."/>
            <person name="Lebot V."/>
            <person name="Ndunguru J."/>
            <person name="Mkamilo G."/>
            <person name="Bart R.S."/>
            <person name="Setter T.L."/>
            <person name="Gleadow R.M."/>
            <person name="Kulakow P."/>
            <person name="Ferguson M.E."/>
            <person name="Rounsley S."/>
            <person name="Rokhsar D.S."/>
        </authorList>
    </citation>
    <scope>NUCLEOTIDE SEQUENCE [LARGE SCALE GENOMIC DNA]</scope>
    <source>
        <strain evidence="2">cv. AM560-2</strain>
    </source>
</reference>
<dbReference type="EMBL" id="CM004395">
    <property type="protein sequence ID" value="KAG8646427.1"/>
    <property type="molecule type" value="Genomic_DNA"/>
</dbReference>